<dbReference type="PANTHER" id="PTHR47894:SF4">
    <property type="entry name" value="HTH-TYPE TRANSCRIPTIONAL REGULATOR GADX"/>
    <property type="match status" value="1"/>
</dbReference>
<comment type="caution">
    <text evidence="5">The sequence shown here is derived from an EMBL/GenBank/DDBJ whole genome shotgun (WGS) entry which is preliminary data.</text>
</comment>
<name>A0ABV6HAK8_9ACTN</name>
<dbReference type="Pfam" id="PF12833">
    <property type="entry name" value="HTH_18"/>
    <property type="match status" value="1"/>
</dbReference>
<evidence type="ECO:0000313" key="5">
    <source>
        <dbReference type="EMBL" id="MFC0315917.1"/>
    </source>
</evidence>
<proteinExistence type="predicted"/>
<dbReference type="Pfam" id="PF12625">
    <property type="entry name" value="Arabinose_bd"/>
    <property type="match status" value="1"/>
</dbReference>
<evidence type="ECO:0000256" key="1">
    <source>
        <dbReference type="ARBA" id="ARBA00023015"/>
    </source>
</evidence>
<keyword evidence="1" id="KW-0805">Transcription regulation</keyword>
<gene>
    <name evidence="5" type="ORF">ACFFJD_13765</name>
</gene>
<dbReference type="SUPFAM" id="SSF46689">
    <property type="entry name" value="Homeodomain-like"/>
    <property type="match status" value="1"/>
</dbReference>
<evidence type="ECO:0000259" key="4">
    <source>
        <dbReference type="PROSITE" id="PS01124"/>
    </source>
</evidence>
<protein>
    <submittedName>
        <fullName evidence="5">AraC family transcriptional regulator</fullName>
    </submittedName>
</protein>
<evidence type="ECO:0000313" key="6">
    <source>
        <dbReference type="Proteomes" id="UP001589783"/>
    </source>
</evidence>
<keyword evidence="6" id="KW-1185">Reference proteome</keyword>
<dbReference type="RefSeq" id="WP_382365093.1">
    <property type="nucleotide sequence ID" value="NZ_JBHLWV010000024.1"/>
</dbReference>
<dbReference type="InterPro" id="IPR032687">
    <property type="entry name" value="AraC-type_N"/>
</dbReference>
<sequence length="338" mass="36993">MDVIRGSSLTHVPDMIAAHGGDSAEFLRSAGIDPAAVGNYNRFISYTALALTIGEAAEELAVPDMGLRLSMLQDLEMLGPIAVLARNAGSVEAALLGVVKYLHTYSSAIRAELVTGGRESRFGFDVNLTRLAHREQMVELSLGVINGMFGMLTDSGFRANRITFRHARISPIDVYVDYFQCPVEFNAAHNAVVFPTGLLSRHVAGADTQAYALASRYLGERHRYLSLDEHVVELIGKLLPLGQASVVEVARILMVHPRVLQRRLAAEDTTFEGLLDECRELLARELLAVEDLPLSAVSAQLGYSEQSSLTRSCRRWFGRSPLAMRRTLAGRCPQSPTL</sequence>
<dbReference type="PROSITE" id="PS01124">
    <property type="entry name" value="HTH_ARAC_FAMILY_2"/>
    <property type="match status" value="1"/>
</dbReference>
<accession>A0ABV6HAK8</accession>
<reference evidence="5 6" key="1">
    <citation type="submission" date="2024-09" db="EMBL/GenBank/DDBJ databases">
        <authorList>
            <person name="Sun Q."/>
            <person name="Mori K."/>
        </authorList>
    </citation>
    <scope>NUCLEOTIDE SEQUENCE [LARGE SCALE GENOMIC DNA]</scope>
    <source>
        <strain evidence="5 6">CCM 7957</strain>
    </source>
</reference>
<dbReference type="InterPro" id="IPR009057">
    <property type="entry name" value="Homeodomain-like_sf"/>
</dbReference>
<feature type="domain" description="HTH araC/xylS-type" evidence="4">
    <location>
        <begin position="229"/>
        <end position="327"/>
    </location>
</feature>
<dbReference type="PANTHER" id="PTHR47894">
    <property type="entry name" value="HTH-TYPE TRANSCRIPTIONAL REGULATOR GADX"/>
    <property type="match status" value="1"/>
</dbReference>
<keyword evidence="2" id="KW-0238">DNA-binding</keyword>
<dbReference type="EMBL" id="JBHLWV010000024">
    <property type="protein sequence ID" value="MFC0315917.1"/>
    <property type="molecule type" value="Genomic_DNA"/>
</dbReference>
<keyword evidence="3" id="KW-0804">Transcription</keyword>
<dbReference type="Gene3D" id="1.10.10.60">
    <property type="entry name" value="Homeodomain-like"/>
    <property type="match status" value="1"/>
</dbReference>
<dbReference type="Proteomes" id="UP001589783">
    <property type="component" value="Unassembled WGS sequence"/>
</dbReference>
<evidence type="ECO:0000256" key="3">
    <source>
        <dbReference type="ARBA" id="ARBA00023163"/>
    </source>
</evidence>
<dbReference type="SMART" id="SM00342">
    <property type="entry name" value="HTH_ARAC"/>
    <property type="match status" value="1"/>
</dbReference>
<organism evidence="5 6">
    <name type="scientific">Gordonia phosphorivorans</name>
    <dbReference type="NCBI Taxonomy" id="1056982"/>
    <lineage>
        <taxon>Bacteria</taxon>
        <taxon>Bacillati</taxon>
        <taxon>Actinomycetota</taxon>
        <taxon>Actinomycetes</taxon>
        <taxon>Mycobacteriales</taxon>
        <taxon>Gordoniaceae</taxon>
        <taxon>Gordonia</taxon>
    </lineage>
</organism>
<evidence type="ECO:0000256" key="2">
    <source>
        <dbReference type="ARBA" id="ARBA00023125"/>
    </source>
</evidence>
<dbReference type="InterPro" id="IPR018060">
    <property type="entry name" value="HTH_AraC"/>
</dbReference>